<comment type="function">
    <text evidence="1 13">Plays a role in the flagellum-specific transport system.</text>
</comment>
<keyword evidence="7 13" id="KW-1005">Bacterial flagellum biogenesis</keyword>
<evidence type="ECO:0000256" key="7">
    <source>
        <dbReference type="ARBA" id="ARBA00022795"/>
    </source>
</evidence>
<feature type="transmembrane region" description="Helical" evidence="13">
    <location>
        <begin position="101"/>
        <end position="121"/>
    </location>
</feature>
<keyword evidence="6 13" id="KW-0812">Transmembrane</keyword>
<dbReference type="PRINTS" id="PR01302">
    <property type="entry name" value="TYPE3IMPPROT"/>
</dbReference>
<dbReference type="NCBIfam" id="NF009438">
    <property type="entry name" value="PRK12797.1"/>
    <property type="match status" value="1"/>
</dbReference>
<dbReference type="NCBIfam" id="TIGR01103">
    <property type="entry name" value="fliP"/>
    <property type="match status" value="1"/>
</dbReference>
<keyword evidence="9 13" id="KW-1133">Transmembrane helix</keyword>
<evidence type="ECO:0000256" key="8">
    <source>
        <dbReference type="ARBA" id="ARBA00022927"/>
    </source>
</evidence>
<evidence type="ECO:0000256" key="13">
    <source>
        <dbReference type="RuleBase" id="RU362069"/>
    </source>
</evidence>
<keyword evidence="14" id="KW-0282">Flagellum</keyword>
<keyword evidence="11" id="KW-0975">Bacterial flagellum</keyword>
<evidence type="ECO:0000256" key="6">
    <source>
        <dbReference type="ARBA" id="ARBA00022692"/>
    </source>
</evidence>
<comment type="caution">
    <text evidence="14">The sequence shown here is derived from an EMBL/GenBank/DDBJ whole genome shotgun (WGS) entry which is preliminary data.</text>
</comment>
<keyword evidence="8 13" id="KW-0653">Protein transport</keyword>
<feature type="transmembrane region" description="Helical" evidence="13">
    <location>
        <begin position="239"/>
        <end position="260"/>
    </location>
</feature>
<dbReference type="EMBL" id="DRLF01000277">
    <property type="protein sequence ID" value="HEC06763.1"/>
    <property type="molecule type" value="Genomic_DNA"/>
</dbReference>
<evidence type="ECO:0000256" key="12">
    <source>
        <dbReference type="ARBA" id="ARBA00023225"/>
    </source>
</evidence>
<comment type="similarity">
    <text evidence="2 13">Belongs to the FliP/MopC/SpaP family.</text>
</comment>
<dbReference type="InterPro" id="IPR005838">
    <property type="entry name" value="T3SS_IM_P"/>
</dbReference>
<dbReference type="InterPro" id="IPR005837">
    <property type="entry name" value="FliP"/>
</dbReference>
<protein>
    <recommendedName>
        <fullName evidence="3 13">Flagellar biosynthetic protein FliP</fullName>
    </recommendedName>
</protein>
<dbReference type="PANTHER" id="PTHR30587">
    <property type="entry name" value="FLAGELLAR BIOSYNTHETIC PROTEIN FLIP"/>
    <property type="match status" value="1"/>
</dbReference>
<dbReference type="PRINTS" id="PR00951">
    <property type="entry name" value="FLGBIOSNFLIP"/>
</dbReference>
<keyword evidence="14" id="KW-0966">Cell projection</keyword>
<evidence type="ECO:0000256" key="9">
    <source>
        <dbReference type="ARBA" id="ARBA00022989"/>
    </source>
</evidence>
<feature type="transmembrane region" description="Helical" evidence="13">
    <location>
        <begin position="56"/>
        <end position="89"/>
    </location>
</feature>
<dbReference type="Proteomes" id="UP000886339">
    <property type="component" value="Unassembled WGS sequence"/>
</dbReference>
<dbReference type="GO" id="GO:0044781">
    <property type="term" value="P:bacterial-type flagellum organization"/>
    <property type="evidence" value="ECO:0007669"/>
    <property type="project" value="UniProtKB-UniRule"/>
</dbReference>
<evidence type="ECO:0000256" key="1">
    <source>
        <dbReference type="ARBA" id="ARBA00003663"/>
    </source>
</evidence>
<dbReference type="Pfam" id="PF00813">
    <property type="entry name" value="FliP"/>
    <property type="match status" value="1"/>
</dbReference>
<feature type="transmembrane region" description="Helical" evidence="13">
    <location>
        <begin position="201"/>
        <end position="227"/>
    </location>
</feature>
<evidence type="ECO:0000256" key="3">
    <source>
        <dbReference type="ARBA" id="ARBA00021714"/>
    </source>
</evidence>
<dbReference type="PROSITE" id="PS01061">
    <property type="entry name" value="FLIP_2"/>
    <property type="match status" value="1"/>
</dbReference>
<evidence type="ECO:0000256" key="5">
    <source>
        <dbReference type="ARBA" id="ARBA00022475"/>
    </source>
</evidence>
<keyword evidence="10 13" id="KW-0472">Membrane</keyword>
<proteinExistence type="inferred from homology"/>
<evidence type="ECO:0000256" key="4">
    <source>
        <dbReference type="ARBA" id="ARBA00022448"/>
    </source>
</evidence>
<dbReference type="GO" id="GO:0009425">
    <property type="term" value="C:bacterial-type flagellum basal body"/>
    <property type="evidence" value="ECO:0007669"/>
    <property type="project" value="UniProtKB-SubCell"/>
</dbReference>
<organism evidence="14">
    <name type="scientific">Thiolapillus brandeum</name>
    <dbReference type="NCBI Taxonomy" id="1076588"/>
    <lineage>
        <taxon>Bacteria</taxon>
        <taxon>Pseudomonadati</taxon>
        <taxon>Pseudomonadota</taxon>
        <taxon>Gammaproteobacteria</taxon>
        <taxon>Chromatiales</taxon>
        <taxon>Sedimenticolaceae</taxon>
        <taxon>Thiolapillus</taxon>
    </lineage>
</organism>
<accession>A0A831RYQ4</accession>
<reference evidence="14" key="1">
    <citation type="journal article" date="2020" name="mSystems">
        <title>Genome- and Community-Level Interaction Insights into Carbon Utilization and Element Cycling Functions of Hydrothermarchaeota in Hydrothermal Sediment.</title>
        <authorList>
            <person name="Zhou Z."/>
            <person name="Liu Y."/>
            <person name="Xu W."/>
            <person name="Pan J."/>
            <person name="Luo Z.H."/>
            <person name="Li M."/>
        </authorList>
    </citation>
    <scope>NUCLEOTIDE SEQUENCE [LARGE SCALE GENOMIC DNA]</scope>
    <source>
        <strain evidence="14">HyVt-458</strain>
    </source>
</reference>
<evidence type="ECO:0000256" key="11">
    <source>
        <dbReference type="ARBA" id="ARBA00023143"/>
    </source>
</evidence>
<gene>
    <name evidence="13 14" type="primary">fliP</name>
    <name evidence="14" type="ORF">ENJ12_07925</name>
</gene>
<keyword evidence="4 13" id="KW-0813">Transport</keyword>
<keyword evidence="5 13" id="KW-1003">Cell membrane</keyword>
<dbReference type="PANTHER" id="PTHR30587:SF0">
    <property type="entry name" value="FLAGELLAR BIOSYNTHETIC PROTEIN FLIP"/>
    <property type="match status" value="1"/>
</dbReference>
<sequence length="261" mass="28680">MDVQRYTHSGRRFARVFTGILAVIVLLLMADNAFAQSGLAAVTVSPGSNGSQTYTVTLQILILMTVLSLLPAALIMMTSFTRVIIVLAILRQALGTAQTPSNQILIGLSLFLSLFIMAPVFEQAYQDGLKPYMDEQIGAEQALEKAAVPFRKFMLDQTREADLLMFTRISGKSSLPSRDEVPFSLLLPSFVTSELKTAFQIGFLIFLPFLVIDLVVASVLMAMGMMMLSPMIISLPFKLMLFVLVDGWSLIMGTLASSFYL</sequence>
<evidence type="ECO:0000256" key="10">
    <source>
        <dbReference type="ARBA" id="ARBA00023136"/>
    </source>
</evidence>
<dbReference type="AlphaFoldDB" id="A0A831RYQ4"/>
<dbReference type="GO" id="GO:0009306">
    <property type="term" value="P:protein secretion"/>
    <property type="evidence" value="ECO:0007669"/>
    <property type="project" value="UniProtKB-UniRule"/>
</dbReference>
<evidence type="ECO:0000256" key="2">
    <source>
        <dbReference type="ARBA" id="ARBA00006257"/>
    </source>
</evidence>
<evidence type="ECO:0000313" key="14">
    <source>
        <dbReference type="EMBL" id="HEC06763.1"/>
    </source>
</evidence>
<name>A0A831RYQ4_9GAMM</name>
<dbReference type="PROSITE" id="PS01060">
    <property type="entry name" value="FLIP_1"/>
    <property type="match status" value="1"/>
</dbReference>
<dbReference type="GO" id="GO:0005886">
    <property type="term" value="C:plasma membrane"/>
    <property type="evidence" value="ECO:0007669"/>
    <property type="project" value="UniProtKB-SubCell"/>
</dbReference>
<comment type="subcellular location">
    <subcellularLocation>
        <location evidence="13">Cell membrane</location>
        <topology evidence="13">Multi-pass membrane protein</topology>
    </subcellularLocation>
    <subcellularLocation>
        <location evidence="13">Bacterial flagellum basal body</location>
    </subcellularLocation>
</comment>
<keyword evidence="12 13" id="KW-1006">Bacterial flagellum protein export</keyword>
<keyword evidence="14" id="KW-0969">Cilium</keyword>